<dbReference type="InterPro" id="IPR051446">
    <property type="entry name" value="HTH_trans_reg/aminotransferase"/>
</dbReference>
<dbReference type="InterPro" id="IPR015424">
    <property type="entry name" value="PyrdxlP-dep_Trfase"/>
</dbReference>
<dbReference type="InterPro" id="IPR000524">
    <property type="entry name" value="Tscrpt_reg_HTH_GntR"/>
</dbReference>
<dbReference type="GO" id="GO:0003700">
    <property type="term" value="F:DNA-binding transcription factor activity"/>
    <property type="evidence" value="ECO:0007669"/>
    <property type="project" value="InterPro"/>
</dbReference>
<keyword evidence="5" id="KW-0804">Transcription</keyword>
<dbReference type="PRINTS" id="PR00035">
    <property type="entry name" value="HTHGNTR"/>
</dbReference>
<evidence type="ECO:0000256" key="2">
    <source>
        <dbReference type="ARBA" id="ARBA00022898"/>
    </source>
</evidence>
<dbReference type="Gene3D" id="1.10.10.10">
    <property type="entry name" value="Winged helix-like DNA-binding domain superfamily/Winged helix DNA-binding domain"/>
    <property type="match status" value="1"/>
</dbReference>
<evidence type="ECO:0000256" key="1">
    <source>
        <dbReference type="ARBA" id="ARBA00005384"/>
    </source>
</evidence>
<proteinExistence type="inferred from homology"/>
<evidence type="ECO:0000313" key="7">
    <source>
        <dbReference type="EMBL" id="OEY96881.1"/>
    </source>
</evidence>
<dbReference type="GO" id="GO:0003677">
    <property type="term" value="F:DNA binding"/>
    <property type="evidence" value="ECO:0007669"/>
    <property type="project" value="UniProtKB-KW"/>
</dbReference>
<name>A0A1E7RC33_9GAMM</name>
<dbReference type="EMBL" id="MKKK01000018">
    <property type="protein sequence ID" value="OEY96881.1"/>
    <property type="molecule type" value="Genomic_DNA"/>
</dbReference>
<dbReference type="STRING" id="1262585.BJI46_11880"/>
<evidence type="ECO:0000256" key="5">
    <source>
        <dbReference type="ARBA" id="ARBA00023163"/>
    </source>
</evidence>
<dbReference type="InterPro" id="IPR036388">
    <property type="entry name" value="WH-like_DNA-bd_sf"/>
</dbReference>
<dbReference type="OrthoDB" id="9808770at2"/>
<dbReference type="SUPFAM" id="SSF46785">
    <property type="entry name" value="Winged helix' DNA-binding domain"/>
    <property type="match status" value="1"/>
</dbReference>
<evidence type="ECO:0000313" key="8">
    <source>
        <dbReference type="Proteomes" id="UP000185895"/>
    </source>
</evidence>
<dbReference type="Pfam" id="PF00392">
    <property type="entry name" value="GntR"/>
    <property type="match status" value="1"/>
</dbReference>
<keyword evidence="2" id="KW-0663">Pyridoxal phosphate</keyword>
<evidence type="ECO:0000256" key="3">
    <source>
        <dbReference type="ARBA" id="ARBA00023015"/>
    </source>
</evidence>
<dbReference type="Proteomes" id="UP000185895">
    <property type="component" value="Unassembled WGS sequence"/>
</dbReference>
<dbReference type="PROSITE" id="PS50949">
    <property type="entry name" value="HTH_GNTR"/>
    <property type="match status" value="1"/>
</dbReference>
<sequence>MARTTQIVDLPFINKVDQSAGHIRIQLIRLIREAVYEGQLHGGDVLPSSRVLAKMLGIARATVIEAYEQLLAEGILVSYAGKGTYISQSLTTTGMEQHSTSQNNTIPLSSSAVAYANILKEFKPLPAAPFAVSVPVNRTQPQDIWRKFGNRYRAKGAGMPSGYQDPQGVNQLREVIADYVRKSRSVQCDAEQIIITNGIQQALYICSQILFEHQDQVWVEDPAYRGTTASLQYSPHKIQMIHVPVDEEGIQVDQGIQLASRARAAFVTPSHQYPLGMPMSLARRHALLAWAKQQNAWIIEDDYDSEFRYSGQPFPALQGLDPERVIYLGTFSKVLFPSLRLGYAIVPKQLVAPFCGLRTLMERYLPTADQYVLAEFIRQGYLERHIRRIRNVYAEKRRQLIEIIHSTIPVEFAWLQPGDQGMHMVLWLANGINDIEIAKAALAQNIALKAVSTTFSADRQRSGLIIGLGDFDRQDMQQAIDTIKCLLLVACKS</sequence>
<dbReference type="Gene3D" id="3.40.640.10">
    <property type="entry name" value="Type I PLP-dependent aspartate aminotransferase-like (Major domain)"/>
    <property type="match status" value="1"/>
</dbReference>
<keyword evidence="4 7" id="KW-0238">DNA-binding</keyword>
<feature type="domain" description="HTH gntR-type" evidence="6">
    <location>
        <begin position="21"/>
        <end position="89"/>
    </location>
</feature>
<gene>
    <name evidence="7" type="ORF">BJI46_11880</name>
</gene>
<dbReference type="AlphaFoldDB" id="A0A1E7RC33"/>
<comment type="similarity">
    <text evidence="1">In the C-terminal section; belongs to the class-I pyridoxal-phosphate-dependent aminotransferase family.</text>
</comment>
<keyword evidence="8" id="KW-1185">Reference proteome</keyword>
<keyword evidence="3" id="KW-0805">Transcription regulation</keyword>
<comment type="caution">
    <text evidence="7">The sequence shown here is derived from an EMBL/GenBank/DDBJ whole genome shotgun (WGS) entry which is preliminary data.</text>
</comment>
<reference evidence="7 8" key="1">
    <citation type="submission" date="2016-09" db="EMBL/GenBank/DDBJ databases">
        <authorList>
            <person name="Capua I."/>
            <person name="De Benedictis P."/>
            <person name="Joannis T."/>
            <person name="Lombin L.H."/>
            <person name="Cattoli G."/>
        </authorList>
    </citation>
    <scope>NUCLEOTIDE SEQUENCE [LARGE SCALE GENOMIC DNA]</scope>
    <source>
        <strain evidence="7 8">ANC 4671</strain>
    </source>
</reference>
<dbReference type="PANTHER" id="PTHR46577:SF1">
    <property type="entry name" value="HTH-TYPE TRANSCRIPTIONAL REGULATORY PROTEIN GABR"/>
    <property type="match status" value="1"/>
</dbReference>
<protein>
    <submittedName>
        <fullName evidence="7">DNA-binding protein</fullName>
    </submittedName>
</protein>
<dbReference type="CDD" id="cd07377">
    <property type="entry name" value="WHTH_GntR"/>
    <property type="match status" value="1"/>
</dbReference>
<organism evidence="7 8">
    <name type="scientific">Acinetobacter qingfengensis</name>
    <dbReference type="NCBI Taxonomy" id="1262585"/>
    <lineage>
        <taxon>Bacteria</taxon>
        <taxon>Pseudomonadati</taxon>
        <taxon>Pseudomonadota</taxon>
        <taxon>Gammaproteobacteria</taxon>
        <taxon>Moraxellales</taxon>
        <taxon>Moraxellaceae</taxon>
        <taxon>Acinetobacter</taxon>
    </lineage>
</organism>
<evidence type="ECO:0000256" key="4">
    <source>
        <dbReference type="ARBA" id="ARBA00023125"/>
    </source>
</evidence>
<dbReference type="CDD" id="cd00609">
    <property type="entry name" value="AAT_like"/>
    <property type="match status" value="1"/>
</dbReference>
<dbReference type="RefSeq" id="WP_070069675.1">
    <property type="nucleotide sequence ID" value="NZ_MKKK01000018.1"/>
</dbReference>
<dbReference type="SUPFAM" id="SSF53383">
    <property type="entry name" value="PLP-dependent transferases"/>
    <property type="match status" value="1"/>
</dbReference>
<dbReference type="GO" id="GO:0030170">
    <property type="term" value="F:pyridoxal phosphate binding"/>
    <property type="evidence" value="ECO:0007669"/>
    <property type="project" value="InterPro"/>
</dbReference>
<dbReference type="InterPro" id="IPR004839">
    <property type="entry name" value="Aminotransferase_I/II_large"/>
</dbReference>
<dbReference type="InterPro" id="IPR015421">
    <property type="entry name" value="PyrdxlP-dep_Trfase_major"/>
</dbReference>
<dbReference type="SMART" id="SM00345">
    <property type="entry name" value="HTH_GNTR"/>
    <property type="match status" value="1"/>
</dbReference>
<dbReference type="PANTHER" id="PTHR46577">
    <property type="entry name" value="HTH-TYPE TRANSCRIPTIONAL REGULATORY PROTEIN GABR"/>
    <property type="match status" value="1"/>
</dbReference>
<dbReference type="InterPro" id="IPR036390">
    <property type="entry name" value="WH_DNA-bd_sf"/>
</dbReference>
<dbReference type="Pfam" id="PF00155">
    <property type="entry name" value="Aminotran_1_2"/>
    <property type="match status" value="1"/>
</dbReference>
<evidence type="ECO:0000259" key="6">
    <source>
        <dbReference type="PROSITE" id="PS50949"/>
    </source>
</evidence>
<accession>A0A1E7RC33</accession>